<reference evidence="2" key="1">
    <citation type="journal article" date="2019" name="Int. J. Syst. Evol. Microbiol.">
        <title>The Global Catalogue of Microorganisms (GCM) 10K type strain sequencing project: providing services to taxonomists for standard genome sequencing and annotation.</title>
        <authorList>
            <consortium name="The Broad Institute Genomics Platform"/>
            <consortium name="The Broad Institute Genome Sequencing Center for Infectious Disease"/>
            <person name="Wu L."/>
            <person name="Ma J."/>
        </authorList>
    </citation>
    <scope>NUCLEOTIDE SEQUENCE [LARGE SCALE GENOMIC DNA]</scope>
    <source>
        <strain evidence="2">CCM 8937</strain>
    </source>
</reference>
<dbReference type="InterPro" id="IPR050583">
    <property type="entry name" value="Mycobacterial_A85_antigen"/>
</dbReference>
<dbReference type="PANTHER" id="PTHR48098">
    <property type="entry name" value="ENTEROCHELIN ESTERASE-RELATED"/>
    <property type="match status" value="1"/>
</dbReference>
<protein>
    <submittedName>
        <fullName evidence="1">Alpha/beta hydrolase</fullName>
    </submittedName>
</protein>
<dbReference type="InterPro" id="IPR000801">
    <property type="entry name" value="Esterase-like"/>
</dbReference>
<dbReference type="SUPFAM" id="SSF53474">
    <property type="entry name" value="alpha/beta-Hydrolases"/>
    <property type="match status" value="1"/>
</dbReference>
<evidence type="ECO:0000313" key="2">
    <source>
        <dbReference type="Proteomes" id="UP001597191"/>
    </source>
</evidence>
<sequence length="249" mass="28633">MTIATFTIRSTSLNKQTQVQLLLPAKRIENQPVLFLLHGLSDDASAWLTMSSLARYAEELPFAIVMPDGGRSFYHDLPSGERYWQYLTTELPQFLRTWFNWPLTRNTTFASGLSMGGYGAFKLALTYPERYGAAVSLSGCLDLNQSWQEEGPLLNQIFGSQTKFQNSSANLLNLLANQKVAHLPLLQFIGTNDSLLTDNRTFHTFGRQYLNKLDYREQTGTHNWEFWDTYLPVSLQWLNERYQQLNQTK</sequence>
<dbReference type="InterPro" id="IPR029058">
    <property type="entry name" value="AB_hydrolase_fold"/>
</dbReference>
<dbReference type="Pfam" id="PF00756">
    <property type="entry name" value="Esterase"/>
    <property type="match status" value="1"/>
</dbReference>
<dbReference type="Gene3D" id="3.40.50.1820">
    <property type="entry name" value="alpha/beta hydrolase"/>
    <property type="match status" value="1"/>
</dbReference>
<accession>A0ABW4BLU0</accession>
<dbReference type="EMBL" id="JBHTOH010000025">
    <property type="protein sequence ID" value="MFD1410796.1"/>
    <property type="molecule type" value="Genomic_DNA"/>
</dbReference>
<comment type="caution">
    <text evidence="1">The sequence shown here is derived from an EMBL/GenBank/DDBJ whole genome shotgun (WGS) entry which is preliminary data.</text>
</comment>
<dbReference type="Proteomes" id="UP001597191">
    <property type="component" value="Unassembled WGS sequence"/>
</dbReference>
<name>A0ABW4BLU0_9LACO</name>
<evidence type="ECO:0000313" key="1">
    <source>
        <dbReference type="EMBL" id="MFD1410796.1"/>
    </source>
</evidence>
<keyword evidence="2" id="KW-1185">Reference proteome</keyword>
<dbReference type="RefSeq" id="WP_125647910.1">
    <property type="nucleotide sequence ID" value="NZ_JBHTOH010000025.1"/>
</dbReference>
<proteinExistence type="predicted"/>
<gene>
    <name evidence="1" type="ORF">ACFQ4R_04095</name>
</gene>
<dbReference type="GO" id="GO:0016787">
    <property type="term" value="F:hydrolase activity"/>
    <property type="evidence" value="ECO:0007669"/>
    <property type="project" value="UniProtKB-KW"/>
</dbReference>
<keyword evidence="1" id="KW-0378">Hydrolase</keyword>
<organism evidence="1 2">
    <name type="scientific">Lapidilactobacillus gannanensis</name>
    <dbReference type="NCBI Taxonomy" id="2486002"/>
    <lineage>
        <taxon>Bacteria</taxon>
        <taxon>Bacillati</taxon>
        <taxon>Bacillota</taxon>
        <taxon>Bacilli</taxon>
        <taxon>Lactobacillales</taxon>
        <taxon>Lactobacillaceae</taxon>
        <taxon>Lapidilactobacillus</taxon>
    </lineage>
</organism>
<dbReference type="PANTHER" id="PTHR48098:SF1">
    <property type="entry name" value="DIACYLGLYCEROL ACYLTRANSFERASE_MYCOLYLTRANSFERASE AG85A"/>
    <property type="match status" value="1"/>
</dbReference>